<dbReference type="Pfam" id="PF01476">
    <property type="entry name" value="LysM"/>
    <property type="match status" value="1"/>
</dbReference>
<dbReference type="Gene3D" id="3.10.350.10">
    <property type="entry name" value="LysM domain"/>
    <property type="match status" value="1"/>
</dbReference>
<evidence type="ECO:0000259" key="1">
    <source>
        <dbReference type="PROSITE" id="PS51782"/>
    </source>
</evidence>
<dbReference type="PANTHER" id="PTHR20932">
    <property type="entry name" value="LYSM AND PUTATIVE PEPTIDOGLYCAN-BINDING DOMAIN-CONTAINING PROTEIN"/>
    <property type="match status" value="1"/>
</dbReference>
<gene>
    <name evidence="2" type="ORF">K7432_011624</name>
</gene>
<dbReference type="InterPro" id="IPR036779">
    <property type="entry name" value="LysM_dom_sf"/>
</dbReference>
<proteinExistence type="predicted"/>
<evidence type="ECO:0000313" key="2">
    <source>
        <dbReference type="EMBL" id="KAK9701648.1"/>
    </source>
</evidence>
<reference evidence="2 3" key="1">
    <citation type="submission" date="2023-04" db="EMBL/GenBank/DDBJ databases">
        <title>Genome of Basidiobolus ranarum AG-B5.</title>
        <authorList>
            <person name="Stajich J.E."/>
            <person name="Carter-House D."/>
            <person name="Gryganskyi A."/>
        </authorList>
    </citation>
    <scope>NUCLEOTIDE SEQUENCE [LARGE SCALE GENOMIC DNA]</scope>
    <source>
        <strain evidence="2 3">AG-B5</strain>
    </source>
</reference>
<dbReference type="PANTHER" id="PTHR20932:SF8">
    <property type="entry name" value="LD22649P"/>
    <property type="match status" value="1"/>
</dbReference>
<evidence type="ECO:0000313" key="3">
    <source>
        <dbReference type="Proteomes" id="UP001479436"/>
    </source>
</evidence>
<feature type="domain" description="LysM" evidence="1">
    <location>
        <begin position="148"/>
        <end position="192"/>
    </location>
</feature>
<name>A0ABR2VTK4_9FUNG</name>
<dbReference type="SUPFAM" id="SSF54106">
    <property type="entry name" value="LysM domain"/>
    <property type="match status" value="1"/>
</dbReference>
<dbReference type="InterPro" id="IPR018392">
    <property type="entry name" value="LysM"/>
</dbReference>
<accession>A0ABR2VTK4</accession>
<sequence>MTTLHFPFPDPVHHLPFNSNSLPHSVETVNSSTIASAEVCKSLSTSYTVPSPEYRSVPFPTITTAPVQPSKNVEHVLYHPLNPRRPATFSRITGKVQQDPLTSPTKEEFGADSQSLVRAEIHEAITSPITRPRSMSVPTFTIKSKQFIVHKVTQMDTIHGVALRYGIEVERLRRINKLWPTDPIQIREYIYLPSFLCSNSQKEIETSGVKLLMGEEIEQQNCLEQKAIFFSPLASETSTRSQLVRPRLVSSVSTRSYSSATEYW</sequence>
<dbReference type="CDD" id="cd00118">
    <property type="entry name" value="LysM"/>
    <property type="match status" value="1"/>
</dbReference>
<keyword evidence="3" id="KW-1185">Reference proteome</keyword>
<dbReference type="InterPro" id="IPR045030">
    <property type="entry name" value="LYSM1-4"/>
</dbReference>
<dbReference type="Proteomes" id="UP001479436">
    <property type="component" value="Unassembled WGS sequence"/>
</dbReference>
<protein>
    <recommendedName>
        <fullName evidence="1">LysM domain-containing protein</fullName>
    </recommendedName>
</protein>
<organism evidence="2 3">
    <name type="scientific">Basidiobolus ranarum</name>
    <dbReference type="NCBI Taxonomy" id="34480"/>
    <lineage>
        <taxon>Eukaryota</taxon>
        <taxon>Fungi</taxon>
        <taxon>Fungi incertae sedis</taxon>
        <taxon>Zoopagomycota</taxon>
        <taxon>Entomophthoromycotina</taxon>
        <taxon>Basidiobolomycetes</taxon>
        <taxon>Basidiobolales</taxon>
        <taxon>Basidiobolaceae</taxon>
        <taxon>Basidiobolus</taxon>
    </lineage>
</organism>
<dbReference type="EMBL" id="JASJQH010007794">
    <property type="protein sequence ID" value="KAK9701648.1"/>
    <property type="molecule type" value="Genomic_DNA"/>
</dbReference>
<dbReference type="PROSITE" id="PS51782">
    <property type="entry name" value="LYSM"/>
    <property type="match status" value="1"/>
</dbReference>
<comment type="caution">
    <text evidence="2">The sequence shown here is derived from an EMBL/GenBank/DDBJ whole genome shotgun (WGS) entry which is preliminary data.</text>
</comment>